<gene>
    <name evidence="4" type="ORF">A3J50_00135</name>
</gene>
<comment type="similarity">
    <text evidence="3">Belongs to the glycosyl hydrolase 130 family.</text>
</comment>
<evidence type="ECO:0000256" key="2">
    <source>
        <dbReference type="ARBA" id="ARBA00022679"/>
    </source>
</evidence>
<dbReference type="InterPro" id="IPR023296">
    <property type="entry name" value="Glyco_hydro_beta-prop_sf"/>
</dbReference>
<dbReference type="Gene3D" id="2.115.10.20">
    <property type="entry name" value="Glycosyl hydrolase domain, family 43"/>
    <property type="match status" value="1"/>
</dbReference>
<evidence type="ECO:0008006" key="6">
    <source>
        <dbReference type="Google" id="ProtNLM"/>
    </source>
</evidence>
<organism evidence="4 5">
    <name type="scientific">Candidatus Woykebacteria bacterium RIFCSPHIGHO2_02_FULL_43_16b</name>
    <dbReference type="NCBI Taxonomy" id="1802601"/>
    <lineage>
        <taxon>Bacteria</taxon>
        <taxon>Candidatus Woykeibacteriota</taxon>
    </lineage>
</organism>
<dbReference type="GO" id="GO:0016757">
    <property type="term" value="F:glycosyltransferase activity"/>
    <property type="evidence" value="ECO:0007669"/>
    <property type="project" value="UniProtKB-KW"/>
</dbReference>
<protein>
    <recommendedName>
        <fullName evidence="6">Glycosidase</fullName>
    </recommendedName>
</protein>
<proteinExistence type="inferred from homology"/>
<dbReference type="AlphaFoldDB" id="A0A1G1WPD5"/>
<reference evidence="4 5" key="1">
    <citation type="journal article" date="2016" name="Nat. Commun.">
        <title>Thousands of microbial genomes shed light on interconnected biogeochemical processes in an aquifer system.</title>
        <authorList>
            <person name="Anantharaman K."/>
            <person name="Brown C.T."/>
            <person name="Hug L.A."/>
            <person name="Sharon I."/>
            <person name="Castelle C.J."/>
            <person name="Probst A.J."/>
            <person name="Thomas B.C."/>
            <person name="Singh A."/>
            <person name="Wilkins M.J."/>
            <person name="Karaoz U."/>
            <person name="Brodie E.L."/>
            <person name="Williams K.H."/>
            <person name="Hubbard S.S."/>
            <person name="Banfield J.F."/>
        </authorList>
    </citation>
    <scope>NUCLEOTIDE SEQUENCE [LARGE SCALE GENOMIC DNA]</scope>
</reference>
<dbReference type="PANTHER" id="PTHR34106:SF5">
    <property type="entry name" value="GLYCOSIDASE"/>
    <property type="match status" value="1"/>
</dbReference>
<keyword evidence="2" id="KW-0808">Transferase</keyword>
<comment type="caution">
    <text evidence="4">The sequence shown here is derived from an EMBL/GenBank/DDBJ whole genome shotgun (WGS) entry which is preliminary data.</text>
</comment>
<evidence type="ECO:0000313" key="5">
    <source>
        <dbReference type="Proteomes" id="UP000177821"/>
    </source>
</evidence>
<dbReference type="SUPFAM" id="SSF75005">
    <property type="entry name" value="Arabinanase/levansucrase/invertase"/>
    <property type="match status" value="1"/>
</dbReference>
<dbReference type="CDD" id="cd18614">
    <property type="entry name" value="GH130"/>
    <property type="match status" value="1"/>
</dbReference>
<accession>A0A1G1WPD5</accession>
<dbReference type="Proteomes" id="UP000177821">
    <property type="component" value="Unassembled WGS sequence"/>
</dbReference>
<name>A0A1G1WPD5_9BACT</name>
<dbReference type="InterPro" id="IPR007184">
    <property type="entry name" value="Mannoside_phosphorylase"/>
</dbReference>
<evidence type="ECO:0000256" key="3">
    <source>
        <dbReference type="ARBA" id="ARBA00024356"/>
    </source>
</evidence>
<dbReference type="PIRSF" id="PIRSF016202">
    <property type="entry name" value="PH1107"/>
    <property type="match status" value="1"/>
</dbReference>
<dbReference type="PANTHER" id="PTHR34106">
    <property type="entry name" value="GLYCOSIDASE"/>
    <property type="match status" value="1"/>
</dbReference>
<dbReference type="Pfam" id="PF04041">
    <property type="entry name" value="Glyco_hydro_130"/>
    <property type="match status" value="1"/>
</dbReference>
<evidence type="ECO:0000256" key="1">
    <source>
        <dbReference type="ARBA" id="ARBA00022676"/>
    </source>
</evidence>
<keyword evidence="1" id="KW-0328">Glycosyltransferase</keyword>
<sequence>MWWERNAVYNPGVAVYQNKITLLYRAQGPEWVSRFGLAQSKDGFNFKKVSEFPVMEPEINEPFERLGVEDPRIIKMGESFLITYTAASLYPARMARKGAESLFKEGVPWRIRIGLAETKDFNTFEKLGFLLDDLDAKDSVLFPEKIENQYVLITRSNPNMVISYSPNLVTWTQPEFMAGPRFGMWDGLKIGAGSTPIRTKDGWLLFYHGVNDKKIYHLGALLLDLNNPKIILYRSKKPLLIPEKPYEKKGLTPNIVFTCGAIEWDDQYFIYYGGADRVICVATCHKDLNGIF</sequence>
<evidence type="ECO:0000313" key="4">
    <source>
        <dbReference type="EMBL" id="OGY29608.1"/>
    </source>
</evidence>
<dbReference type="EMBL" id="MHCX01000020">
    <property type="protein sequence ID" value="OGY29608.1"/>
    <property type="molecule type" value="Genomic_DNA"/>
</dbReference>